<evidence type="ECO:0000256" key="3">
    <source>
        <dbReference type="RuleBase" id="RU361214"/>
    </source>
</evidence>
<sequence>MAESTQRANAIARNIFSKFVAVVSNARITNAPEQDNVKQDKWFNLETPDPHLFKDNLRLYHSISTLSSPPPPLELQVLLSVPELTTNQALVLVDSQSSRARVVPTPRYVLLESWVLVFNPSHPESPSPYHEEVALSAVYKQSISLFRSLFTLMRVLPAWSLFKRLRRRGASSRTANLGIQVSIGEDATGILGFDKPLSPNTQPLRTSTHSFPSVSHPLGTLTLHTTYLNDSTFEIDTVESLLSSRFLSDDEFTPTLVSRNSLHSTSSPGSLPMRQSIPRPPLVQPTTTSIADRFILRGNANASNTSLTSPSPLPVASIPTSRQPSSLSSSPKDAVPFPNPNRVRRESLLSKHSALSTEISPTGVTPPSPQGVPLRRPSITSPFRGPTIASSPSSASFRQASPLSSAGFNTGAGASLPSRPPPVSPRLVPGTLRPSPPNQFTPSSLGDGGVRRSSFGQSSSEASGPPPGIGGATGTLPTGISRPTGKRRFSSTFGHRYSSSIGAASIGGSDGSGGSVEKKDVADALLPGGRPATGSYMSTATDEDDITGFVHDIESRSPLSVRDREPLSSRPQSPSILASTTMRGGLTNPSQVDEALKRMNETFQASLLGLGSGSSSSNTTSSSPGKSRVRSRSNISALAPIQTASAPPSPSNRSRTSIPLTTTSAATPSSALPVPRQGLYTDSPPALRNNVALPSPLSPRGQDPSLPRERDRPSPRERTAPLSRFQPQHQRYRAESLTSPPSAGGSASGSGISIPGIIGGRTGSGSGGSGGSGGSEEIMGRLELD</sequence>
<keyword evidence="7" id="KW-1185">Reference proteome</keyword>
<gene>
    <name evidence="6" type="ORF">SISSUDRAFT_1047276</name>
</gene>
<protein>
    <recommendedName>
        <fullName evidence="3">Autophagy-related protein 13</fullName>
    </recommendedName>
</protein>
<proteinExistence type="inferred from homology"/>
<feature type="compositionally biased region" description="Basic and acidic residues" evidence="4">
    <location>
        <begin position="706"/>
        <end position="719"/>
    </location>
</feature>
<feature type="compositionally biased region" description="Low complexity" evidence="4">
    <location>
        <begin position="643"/>
        <end position="673"/>
    </location>
</feature>
<dbReference type="GO" id="GO:1990316">
    <property type="term" value="C:Atg1/ULK1 kinase complex"/>
    <property type="evidence" value="ECO:0007669"/>
    <property type="project" value="InterPro"/>
</dbReference>
<dbReference type="Gene3D" id="3.30.900.10">
    <property type="entry name" value="HORMA domain"/>
    <property type="match status" value="1"/>
</dbReference>
<dbReference type="AlphaFoldDB" id="A0A166DAK5"/>
<dbReference type="Pfam" id="PF10033">
    <property type="entry name" value="ATG13"/>
    <property type="match status" value="1"/>
</dbReference>
<dbReference type="GO" id="GO:0005829">
    <property type="term" value="C:cytosol"/>
    <property type="evidence" value="ECO:0007669"/>
    <property type="project" value="TreeGrafter"/>
</dbReference>
<dbReference type="STRING" id="1314776.A0A166DAK5"/>
<evidence type="ECO:0000256" key="2">
    <source>
        <dbReference type="ARBA" id="ARBA00023006"/>
    </source>
</evidence>
<feature type="compositionally biased region" description="Polar residues" evidence="4">
    <location>
        <begin position="569"/>
        <end position="589"/>
    </location>
</feature>
<evidence type="ECO:0000256" key="4">
    <source>
        <dbReference type="SAM" id="MobiDB-lite"/>
    </source>
</evidence>
<evidence type="ECO:0000256" key="1">
    <source>
        <dbReference type="ARBA" id="ARBA00005246"/>
    </source>
</evidence>
<feature type="compositionally biased region" description="Low complexity" evidence="4">
    <location>
        <begin position="498"/>
        <end position="507"/>
    </location>
</feature>
<feature type="region of interest" description="Disordered" evidence="4">
    <location>
        <begin position="554"/>
        <end position="589"/>
    </location>
</feature>
<feature type="compositionally biased region" description="Low complexity" evidence="4">
    <location>
        <begin position="608"/>
        <end position="623"/>
    </location>
</feature>
<feature type="compositionally biased region" description="Low complexity" evidence="4">
    <location>
        <begin position="301"/>
        <end position="336"/>
    </location>
</feature>
<dbReference type="PANTHER" id="PTHR13430">
    <property type="match status" value="1"/>
</dbReference>
<dbReference type="GO" id="GO:0000423">
    <property type="term" value="P:mitophagy"/>
    <property type="evidence" value="ECO:0007669"/>
    <property type="project" value="TreeGrafter"/>
</dbReference>
<feature type="region of interest" description="Disordered" evidence="4">
    <location>
        <begin position="258"/>
        <end position="285"/>
    </location>
</feature>
<feature type="region of interest" description="Disordered" evidence="4">
    <location>
        <begin position="355"/>
        <end position="540"/>
    </location>
</feature>
<evidence type="ECO:0000313" key="7">
    <source>
        <dbReference type="Proteomes" id="UP000076798"/>
    </source>
</evidence>
<feature type="region of interest" description="Disordered" evidence="4">
    <location>
        <begin position="608"/>
        <end position="785"/>
    </location>
</feature>
<dbReference type="PANTHER" id="PTHR13430:SF4">
    <property type="entry name" value="AUTOPHAGY-RELATED PROTEIN 13"/>
    <property type="match status" value="1"/>
</dbReference>
<organism evidence="6 7">
    <name type="scientific">Sistotremastrum suecicum HHB10207 ss-3</name>
    <dbReference type="NCBI Taxonomy" id="1314776"/>
    <lineage>
        <taxon>Eukaryota</taxon>
        <taxon>Fungi</taxon>
        <taxon>Dikarya</taxon>
        <taxon>Basidiomycota</taxon>
        <taxon>Agaricomycotina</taxon>
        <taxon>Agaricomycetes</taxon>
        <taxon>Sistotremastrales</taxon>
        <taxon>Sistotremastraceae</taxon>
        <taxon>Sistotremastrum</taxon>
    </lineage>
</organism>
<evidence type="ECO:0000313" key="6">
    <source>
        <dbReference type="EMBL" id="KZT38311.1"/>
    </source>
</evidence>
<feature type="compositionally biased region" description="Low complexity" evidence="4">
    <location>
        <begin position="451"/>
        <end position="463"/>
    </location>
</feature>
<dbReference type="InterPro" id="IPR018731">
    <property type="entry name" value="Atg13_N"/>
</dbReference>
<feature type="region of interest" description="Disordered" evidence="4">
    <location>
        <begin position="301"/>
        <end position="341"/>
    </location>
</feature>
<feature type="compositionally biased region" description="Low complexity" evidence="4">
    <location>
        <begin position="389"/>
        <end position="401"/>
    </location>
</feature>
<evidence type="ECO:0000259" key="5">
    <source>
        <dbReference type="Pfam" id="PF10033"/>
    </source>
</evidence>
<feature type="compositionally biased region" description="Basic and acidic residues" evidence="4">
    <location>
        <begin position="554"/>
        <end position="567"/>
    </location>
</feature>
<keyword evidence="2 3" id="KW-0072">Autophagy</keyword>
<name>A0A166DAK5_9AGAM</name>
<dbReference type="EMBL" id="KV428066">
    <property type="protein sequence ID" value="KZT38311.1"/>
    <property type="molecule type" value="Genomic_DNA"/>
</dbReference>
<dbReference type="GO" id="GO:0034727">
    <property type="term" value="P:piecemeal microautophagy of the nucleus"/>
    <property type="evidence" value="ECO:0007669"/>
    <property type="project" value="TreeGrafter"/>
</dbReference>
<feature type="compositionally biased region" description="Polar residues" evidence="4">
    <location>
        <begin position="258"/>
        <end position="269"/>
    </location>
</feature>
<feature type="compositionally biased region" description="Low complexity" evidence="4">
    <location>
        <begin position="738"/>
        <end position="756"/>
    </location>
</feature>
<feature type="domain" description="Autophagy-related protein 13 N-terminal" evidence="5">
    <location>
        <begin position="14"/>
        <end position="233"/>
    </location>
</feature>
<comment type="similarity">
    <text evidence="1 3">Belongs to the ATG13 family. Fungi subfamily.</text>
</comment>
<dbReference type="GO" id="GO:0034497">
    <property type="term" value="P:protein localization to phagophore assembly site"/>
    <property type="evidence" value="ECO:0007669"/>
    <property type="project" value="TreeGrafter"/>
</dbReference>
<reference evidence="6 7" key="1">
    <citation type="journal article" date="2016" name="Mol. Biol. Evol.">
        <title>Comparative Genomics of Early-Diverging Mushroom-Forming Fungi Provides Insights into the Origins of Lignocellulose Decay Capabilities.</title>
        <authorList>
            <person name="Nagy L.G."/>
            <person name="Riley R."/>
            <person name="Tritt A."/>
            <person name="Adam C."/>
            <person name="Daum C."/>
            <person name="Floudas D."/>
            <person name="Sun H."/>
            <person name="Yadav J.S."/>
            <person name="Pangilinan J."/>
            <person name="Larsson K.H."/>
            <person name="Matsuura K."/>
            <person name="Barry K."/>
            <person name="Labutti K."/>
            <person name="Kuo R."/>
            <person name="Ohm R.A."/>
            <person name="Bhattacharya S.S."/>
            <person name="Shirouzu T."/>
            <person name="Yoshinaga Y."/>
            <person name="Martin F.M."/>
            <person name="Grigoriev I.V."/>
            <person name="Hibbett D.S."/>
        </authorList>
    </citation>
    <scope>NUCLEOTIDE SEQUENCE [LARGE SCALE GENOMIC DNA]</scope>
    <source>
        <strain evidence="6 7">HHB10207 ss-3</strain>
    </source>
</reference>
<accession>A0A166DAK5</accession>
<dbReference type="OrthoDB" id="70161at2759"/>
<dbReference type="InterPro" id="IPR040182">
    <property type="entry name" value="ATG13"/>
</dbReference>
<dbReference type="GO" id="GO:0000407">
    <property type="term" value="C:phagophore assembly site"/>
    <property type="evidence" value="ECO:0007669"/>
    <property type="project" value="TreeGrafter"/>
</dbReference>
<dbReference type="Proteomes" id="UP000076798">
    <property type="component" value="Unassembled WGS sequence"/>
</dbReference>
<feature type="compositionally biased region" description="Gly residues" evidence="4">
    <location>
        <begin position="757"/>
        <end position="774"/>
    </location>
</feature>
<dbReference type="InterPro" id="IPR036570">
    <property type="entry name" value="HORMA_dom_sf"/>
</dbReference>